<dbReference type="Pfam" id="PF05139">
    <property type="entry name" value="Erythro_esteras"/>
    <property type="match status" value="1"/>
</dbReference>
<dbReference type="Gene3D" id="1.20.1440.30">
    <property type="entry name" value="Biosynthetic Protein domain"/>
    <property type="match status" value="1"/>
</dbReference>
<dbReference type="Gene3D" id="3.30.1870.10">
    <property type="entry name" value="EreA-like, domain 2"/>
    <property type="match status" value="1"/>
</dbReference>
<organism evidence="2 3">
    <name type="scientific">Streptomyces aurantiacus</name>
    <dbReference type="NCBI Taxonomy" id="47760"/>
    <lineage>
        <taxon>Bacteria</taxon>
        <taxon>Bacillati</taxon>
        <taxon>Actinomycetota</taxon>
        <taxon>Actinomycetes</taxon>
        <taxon>Kitasatosporales</taxon>
        <taxon>Streptomycetaceae</taxon>
        <taxon>Streptomyces</taxon>
        <taxon>Streptomyces aurantiacus group</taxon>
    </lineage>
</organism>
<reference evidence="2 3" key="1">
    <citation type="journal article" date="2014" name="Int. J. Syst. Evol. Microbiol.">
        <title>Complete genome sequence of Corynebacterium casei LMG S-19264T (=DSM 44701T), isolated from a smear-ripened cheese.</title>
        <authorList>
            <consortium name="US DOE Joint Genome Institute (JGI-PGF)"/>
            <person name="Walter F."/>
            <person name="Albersmeier A."/>
            <person name="Kalinowski J."/>
            <person name="Ruckert C."/>
        </authorList>
    </citation>
    <scope>NUCLEOTIDE SEQUENCE [LARGE SCALE GENOMIC DNA]</scope>
    <source>
        <strain evidence="2 3">JCM 4677</strain>
    </source>
</reference>
<dbReference type="PIRSF" id="PIRSF036794">
    <property type="entry name" value="UCP_erythr_ester"/>
    <property type="match status" value="1"/>
</dbReference>
<keyword evidence="1" id="KW-0732">Signal</keyword>
<proteinExistence type="predicted"/>
<accession>A0A7G1P0M4</accession>
<dbReference type="GO" id="GO:0046677">
    <property type="term" value="P:response to antibiotic"/>
    <property type="evidence" value="ECO:0007669"/>
    <property type="project" value="InterPro"/>
</dbReference>
<dbReference type="SUPFAM" id="SSF159501">
    <property type="entry name" value="EreA/ChaN-like"/>
    <property type="match status" value="1"/>
</dbReference>
<keyword evidence="3" id="KW-1185">Reference proteome</keyword>
<dbReference type="PANTHER" id="PTHR31299">
    <property type="entry name" value="ESTERASE, PUTATIVE (AFU_ORTHOLOGUE AFUA_1G05850)-RELATED"/>
    <property type="match status" value="1"/>
</dbReference>
<sequence>MTRRKAVIVPAVLLSLGALAGVAVATPAMGTTGNTTQTLPPSTPSVVDAIERSAHTLRGTDPEGSLRDLDALGRMVKGAEVVGLGEATHGSRDFFRMKHRVFRYLVEEKGFRSFSLELPWSSGVRVNDYVLHGKGDLKDIARDEFQGTYRIWNNQDYLDLIEWMRDYNRQHPKDPVQFMGDDMGYAGPELYERVNSYVARDQPRLRARVAELYRGLPPTTDAATYYDEYLQLPLAERKKRAERTGEVYELLRKQRPGVGVGVGVGADRQRHLWAVQHARAIHQMAEGFAFDITDETQVAAMMKYRDQVMAENVAWWHRHTGDRVLLSAHNTHVSYDSFDERYPKTQGAFLHDALGKDYVSVGFSFYEGSFKAFGADDNVMRTYSVGAAKQGSNEETLDKARQEDYILDMRTAPNSARAWLNTSRATWNIGAGWPDPTEYKAAPAKAHDILIHLHDVEATTYLGAP</sequence>
<dbReference type="InterPro" id="IPR007815">
    <property type="entry name" value="Emycin_Estase"/>
</dbReference>
<name>A0A7G1P0M4_9ACTN</name>
<evidence type="ECO:0000313" key="3">
    <source>
        <dbReference type="Proteomes" id="UP000516444"/>
    </source>
</evidence>
<dbReference type="InterPro" id="IPR052036">
    <property type="entry name" value="Hydrolase/PRTase-associated"/>
</dbReference>
<dbReference type="PANTHER" id="PTHR31299:SF0">
    <property type="entry name" value="ESTERASE, PUTATIVE (AFU_ORTHOLOGUE AFUA_1G05850)-RELATED"/>
    <property type="match status" value="1"/>
</dbReference>
<feature type="chain" id="PRO_5038929290" description="Erythromycin esterase family protein" evidence="1">
    <location>
        <begin position="21"/>
        <end position="465"/>
    </location>
</feature>
<dbReference type="Gene3D" id="3.40.1660.10">
    <property type="entry name" value="EreA-like (biosynthetic domain)"/>
    <property type="match status" value="1"/>
</dbReference>
<evidence type="ECO:0000313" key="2">
    <source>
        <dbReference type="EMBL" id="BCL28181.1"/>
    </source>
</evidence>
<evidence type="ECO:0000256" key="1">
    <source>
        <dbReference type="SAM" id="SignalP"/>
    </source>
</evidence>
<dbReference type="KEGG" id="sgm:GCM10017557_30400"/>
<dbReference type="RefSeq" id="WP_190850507.1">
    <property type="nucleotide sequence ID" value="NZ_AP023440.1"/>
</dbReference>
<feature type="signal peptide" evidence="1">
    <location>
        <begin position="1"/>
        <end position="20"/>
    </location>
</feature>
<evidence type="ECO:0008006" key="4">
    <source>
        <dbReference type="Google" id="ProtNLM"/>
    </source>
</evidence>
<gene>
    <name evidence="2" type="ORF">GCM10017557_30400</name>
</gene>
<protein>
    <recommendedName>
        <fullName evidence="4">Erythromycin esterase family protein</fullName>
    </recommendedName>
</protein>
<dbReference type="CDD" id="cd14728">
    <property type="entry name" value="Ere-like"/>
    <property type="match status" value="1"/>
</dbReference>
<dbReference type="Proteomes" id="UP000516444">
    <property type="component" value="Chromosome"/>
</dbReference>
<dbReference type="InterPro" id="IPR014622">
    <property type="entry name" value="UCP036794_erythomycin"/>
</dbReference>
<dbReference type="AlphaFoldDB" id="A0A7G1P0M4"/>
<dbReference type="EMBL" id="AP023440">
    <property type="protein sequence ID" value="BCL28181.1"/>
    <property type="molecule type" value="Genomic_DNA"/>
</dbReference>